<evidence type="ECO:0000313" key="2">
    <source>
        <dbReference type="Proteomes" id="UP001079430"/>
    </source>
</evidence>
<protein>
    <recommendedName>
        <fullName evidence="3">Pectate lyase superfamily protein domain-containing protein</fullName>
    </recommendedName>
</protein>
<dbReference type="RefSeq" id="WP_269282703.1">
    <property type="nucleotide sequence ID" value="NZ_JAPVOI010000004.1"/>
</dbReference>
<proteinExistence type="predicted"/>
<keyword evidence="2" id="KW-1185">Reference proteome</keyword>
<comment type="caution">
    <text evidence="1">The sequence shown here is derived from an EMBL/GenBank/DDBJ whole genome shotgun (WGS) entry which is preliminary data.</text>
</comment>
<dbReference type="Proteomes" id="UP001079430">
    <property type="component" value="Unassembled WGS sequence"/>
</dbReference>
<organism evidence="1 2">
    <name type="scientific">Sinorhizobium psoraleae</name>
    <dbReference type="NCBI Taxonomy" id="520838"/>
    <lineage>
        <taxon>Bacteria</taxon>
        <taxon>Pseudomonadati</taxon>
        <taxon>Pseudomonadota</taxon>
        <taxon>Alphaproteobacteria</taxon>
        <taxon>Hyphomicrobiales</taxon>
        <taxon>Rhizobiaceae</taxon>
        <taxon>Sinorhizobium/Ensifer group</taxon>
        <taxon>Sinorhizobium</taxon>
    </lineage>
</organism>
<sequence length="181" mass="19489">MGRTRIWSFPRGTYLINANVTVPPTCTLEFENGGLLNVGSANPTITWNGGIKAGLFQRIFGGNLIQSAYNRIGDTPYTFALQGSPKIDYASPFWFGAAGDGSTDDQAALHCAQWFGNNMVLPRATYVTSVSLILRRDHQFLRFLGGAFLKSSGASIGQVLGIRGDPPLTAAGEPARYAKEL</sequence>
<name>A0ABT4KK79_9HYPH</name>
<dbReference type="InterPro" id="IPR012334">
    <property type="entry name" value="Pectin_lyas_fold"/>
</dbReference>
<evidence type="ECO:0008006" key="3">
    <source>
        <dbReference type="Google" id="ProtNLM"/>
    </source>
</evidence>
<dbReference type="Gene3D" id="2.160.20.10">
    <property type="entry name" value="Single-stranded right-handed beta-helix, Pectin lyase-like"/>
    <property type="match status" value="1"/>
</dbReference>
<dbReference type="EMBL" id="JAPVOI010000004">
    <property type="protein sequence ID" value="MCZ4092375.1"/>
    <property type="molecule type" value="Genomic_DNA"/>
</dbReference>
<gene>
    <name evidence="1" type="ORF">O3W52_20580</name>
</gene>
<evidence type="ECO:0000313" key="1">
    <source>
        <dbReference type="EMBL" id="MCZ4092375.1"/>
    </source>
</evidence>
<reference evidence="1" key="1">
    <citation type="submission" date="2022-10" db="EMBL/GenBank/DDBJ databases">
        <title>Whole genome sequencing of three plant growth promoting bacteria isolated from Vachellia tortilis subsp. raddiana in Morocco.</title>
        <authorList>
            <person name="Hnini M."/>
            <person name="Zouagui R."/>
            <person name="Zouagui H."/>
            <person name="Chemao Elfihri M.-W."/>
            <person name="Ibrahimi A."/>
            <person name="Sbabou L."/>
            <person name="Aurag J."/>
        </authorList>
    </citation>
    <scope>NUCLEOTIDE SEQUENCE</scope>
    <source>
        <strain evidence="1">LMR678</strain>
    </source>
</reference>
<accession>A0ABT4KK79</accession>